<dbReference type="InterPro" id="IPR040485">
    <property type="entry name" value="XPO1_repeat_3"/>
</dbReference>
<dbReference type="InterPro" id="IPR016024">
    <property type="entry name" value="ARM-type_fold"/>
</dbReference>
<dbReference type="Pfam" id="PF08767">
    <property type="entry name" value="CRM1_C"/>
    <property type="match status" value="1"/>
</dbReference>
<dbReference type="GO" id="GO:0005634">
    <property type="term" value="C:nucleus"/>
    <property type="evidence" value="ECO:0007669"/>
    <property type="project" value="UniProtKB-SubCell"/>
</dbReference>
<reference evidence="7 8" key="1">
    <citation type="submission" date="2014-06" db="EMBL/GenBank/DDBJ databases">
        <title>Evolutionary Origins and Diversification of the Mycorrhizal Mutualists.</title>
        <authorList>
            <consortium name="DOE Joint Genome Institute"/>
            <consortium name="Mycorrhizal Genomics Consortium"/>
            <person name="Kohler A."/>
            <person name="Kuo A."/>
            <person name="Nagy L.G."/>
            <person name="Floudas D."/>
            <person name="Copeland A."/>
            <person name="Barry K.W."/>
            <person name="Cichocki N."/>
            <person name="Veneault-Fourrey C."/>
            <person name="LaButti K."/>
            <person name="Lindquist E.A."/>
            <person name="Lipzen A."/>
            <person name="Lundell T."/>
            <person name="Morin E."/>
            <person name="Murat C."/>
            <person name="Riley R."/>
            <person name="Ohm R."/>
            <person name="Sun H."/>
            <person name="Tunlid A."/>
            <person name="Henrissat B."/>
            <person name="Grigoriev I.V."/>
            <person name="Hibbett D.S."/>
            <person name="Martin F."/>
        </authorList>
    </citation>
    <scope>NUCLEOTIDE SEQUENCE [LARGE SCALE GENOMIC DNA]</scope>
    <source>
        <strain evidence="7 8">SS14</strain>
    </source>
</reference>
<dbReference type="SMART" id="SM00913">
    <property type="entry name" value="IBN_N"/>
    <property type="match status" value="1"/>
</dbReference>
<dbReference type="GO" id="GO:0005049">
    <property type="term" value="F:nuclear export signal receptor activity"/>
    <property type="evidence" value="ECO:0007669"/>
    <property type="project" value="InterPro"/>
</dbReference>
<dbReference type="HOGENOM" id="CLU_011906_0_0_1"/>
<dbReference type="GO" id="GO:0000055">
    <property type="term" value="P:ribosomal large subunit export from nucleus"/>
    <property type="evidence" value="ECO:0007669"/>
    <property type="project" value="TreeGrafter"/>
</dbReference>
<accession>A0A0C9VYP2</accession>
<evidence type="ECO:0000256" key="1">
    <source>
        <dbReference type="ARBA" id="ARBA00004123"/>
    </source>
</evidence>
<sequence>MEAILDFSKDLDISLFDRVVVSFYKGNDAQRAFAQQVLTQFQENLNAWQKVPRILENSTFPQSKYLGLQILQKVIQTRWKGLPEDQRKGIRNFIVNFITKIAADEAQFRKEKVLMNKLDLTLVQLLKQEWPQNWASFIPELIQASKTSLSLCENNMVILRLLSEEVFDYSVDQMTQSKATKLKGHLEEQFGEIFQLCLEVLEKAVKVPVLKTTLETLLRFLNWIPLKFIFDTSFIDMLLTRFLEAPEFRNITLKCLSEIAALNIDPEYDPKFVILFAMVMTSVNRMIPATTDIAVAYESAESSGRELVLDLTLFLSNFLSYHLHAVEEIPRCKDVLLNAHLYMVKLSQVEDREIFKICIEYWIRLVAELYEEVQNAPVGDEGLMRTLSLQGTSGMLQGVPMRKDFYVDVLANLRLVIIERMVKPEEVIIVPDEDGGVVREVLKDSDTLSLYKSMRELLVYLTHLDVIDTESIMIEKLSKQVDGSEWSWSSLNSLCWAIGSISGTMNEENERRFVITAIKDLLGLCELKEGTDNKAVVASNIMYIVGQYPRFLKAHWAFFKIVINKIFEFMHAKHEGVQEMACDTFLKIAIKCPRQFTMLHTGESQPLIDNVLSSLDILTSNLPKQQVYIFYEGLGHIIAAQQDSPIQIRLIDRLMQTPNRSWDTLMTQAGSNVDILGNLDNLRTISNVLKTNVATCTSLKTAYLHQLGQIYLDMLGLYRAVSGIINETLVGTAATKTMQVRALRTVKKDIIRIVETFVKHSKDLDSVNNTLTPPLLEAMLGDYANNLPEAREPEVLGLMTALVNTLQSRFNPHVPIIMDTVFEPTLSMINKDFTEYPDHRVAFYKLLRTIDKHCFDEMVTLSAAQFRLFMDSIIWAIKHTTREVSDLGLTLCTELVENVAVAPAKISGDFYQRYYLNILQDVFWVITDTDHKSGFQLQSQLLAYLINLVGSGQVNVLLFDPATVSTSIGTNMDFLQECCASLLHRAFPHQPLHTIQAFITRLFQCSNELSKFRLTLRDFLIQLKEFSGDNSELYLGEREMEAQRRARIAHEAAARVPGMLKPSDMG</sequence>
<dbReference type="Pfam" id="PF18787">
    <property type="entry name" value="CRM1_repeat_3"/>
    <property type="match status" value="1"/>
</dbReference>
<evidence type="ECO:0000313" key="7">
    <source>
        <dbReference type="EMBL" id="KIJ44145.1"/>
    </source>
</evidence>
<dbReference type="SUPFAM" id="SSF48371">
    <property type="entry name" value="ARM repeat"/>
    <property type="match status" value="2"/>
</dbReference>
<proteinExistence type="inferred from homology"/>
<feature type="domain" description="Importin N-terminal" evidence="6">
    <location>
        <begin position="34"/>
        <end position="100"/>
    </location>
</feature>
<dbReference type="Pfam" id="PF18777">
    <property type="entry name" value="CRM1_repeat"/>
    <property type="match status" value="1"/>
</dbReference>
<dbReference type="PANTHER" id="PTHR11223">
    <property type="entry name" value="EXPORTIN 1/5"/>
    <property type="match status" value="1"/>
</dbReference>
<dbReference type="PANTHER" id="PTHR11223:SF2">
    <property type="entry name" value="EXPORTIN-1"/>
    <property type="match status" value="1"/>
</dbReference>
<comment type="similarity">
    <text evidence="2">Belongs to the exportin family.</text>
</comment>
<dbReference type="GO" id="GO:0005737">
    <property type="term" value="C:cytoplasm"/>
    <property type="evidence" value="ECO:0007669"/>
    <property type="project" value="TreeGrafter"/>
</dbReference>
<keyword evidence="4" id="KW-0653">Protein transport</keyword>
<name>A0A0C9VYP2_SPHS4</name>
<dbReference type="Pfam" id="PF03810">
    <property type="entry name" value="IBN_N"/>
    <property type="match status" value="1"/>
</dbReference>
<gene>
    <name evidence="7" type="ORF">M422DRAFT_208431</name>
</gene>
<keyword evidence="3" id="KW-0813">Transport</keyword>
<organism evidence="7 8">
    <name type="scientific">Sphaerobolus stellatus (strain SS14)</name>
    <dbReference type="NCBI Taxonomy" id="990650"/>
    <lineage>
        <taxon>Eukaryota</taxon>
        <taxon>Fungi</taxon>
        <taxon>Dikarya</taxon>
        <taxon>Basidiomycota</taxon>
        <taxon>Agaricomycotina</taxon>
        <taxon>Agaricomycetes</taxon>
        <taxon>Phallomycetidae</taxon>
        <taxon>Geastrales</taxon>
        <taxon>Sphaerobolaceae</taxon>
        <taxon>Sphaerobolus</taxon>
    </lineage>
</organism>
<dbReference type="GO" id="GO:0006611">
    <property type="term" value="P:protein export from nucleus"/>
    <property type="evidence" value="ECO:0007669"/>
    <property type="project" value="InterPro"/>
</dbReference>
<evidence type="ECO:0000256" key="5">
    <source>
        <dbReference type="ARBA" id="ARBA00023242"/>
    </source>
</evidence>
<dbReference type="OrthoDB" id="27218at2759"/>
<dbReference type="FunFam" id="1.25.10.10:FF:000022">
    <property type="entry name" value="protein EXPORTIN 1A"/>
    <property type="match status" value="1"/>
</dbReference>
<dbReference type="Proteomes" id="UP000054279">
    <property type="component" value="Unassembled WGS sequence"/>
</dbReference>
<dbReference type="GO" id="GO:0000056">
    <property type="term" value="P:ribosomal small subunit export from nucleus"/>
    <property type="evidence" value="ECO:0007669"/>
    <property type="project" value="TreeGrafter"/>
</dbReference>
<dbReference type="Pfam" id="PF08389">
    <property type="entry name" value="Xpo1"/>
    <property type="match status" value="1"/>
</dbReference>
<dbReference type="Pfam" id="PF18784">
    <property type="entry name" value="CRM1_repeat_2"/>
    <property type="match status" value="1"/>
</dbReference>
<evidence type="ECO:0000256" key="3">
    <source>
        <dbReference type="ARBA" id="ARBA00022448"/>
    </source>
</evidence>
<dbReference type="InterPro" id="IPR013598">
    <property type="entry name" value="Exportin-1/Importin-b-like"/>
</dbReference>
<keyword evidence="5" id="KW-0539">Nucleus</keyword>
<evidence type="ECO:0000259" key="6">
    <source>
        <dbReference type="PROSITE" id="PS50166"/>
    </source>
</evidence>
<evidence type="ECO:0000313" key="8">
    <source>
        <dbReference type="Proteomes" id="UP000054279"/>
    </source>
</evidence>
<dbReference type="InterPro" id="IPR041123">
    <property type="entry name" value="CRM1_repeat"/>
</dbReference>
<dbReference type="Gene3D" id="1.25.10.10">
    <property type="entry name" value="Leucine-rich Repeat Variant"/>
    <property type="match status" value="1"/>
</dbReference>
<dbReference type="AlphaFoldDB" id="A0A0C9VYP2"/>
<dbReference type="InterPro" id="IPR045065">
    <property type="entry name" value="XPO1/5"/>
</dbReference>
<dbReference type="PROSITE" id="PS50166">
    <property type="entry name" value="IMPORTIN_B_NT"/>
    <property type="match status" value="1"/>
</dbReference>
<dbReference type="SMART" id="SM01102">
    <property type="entry name" value="CRM1_C"/>
    <property type="match status" value="1"/>
</dbReference>
<dbReference type="InterPro" id="IPR041235">
    <property type="entry name" value="Exp1_repeat_2"/>
</dbReference>
<evidence type="ECO:0000256" key="4">
    <source>
        <dbReference type="ARBA" id="ARBA00022927"/>
    </source>
</evidence>
<comment type="subcellular location">
    <subcellularLocation>
        <location evidence="1">Nucleus</location>
    </subcellularLocation>
</comment>
<dbReference type="InterPro" id="IPR014877">
    <property type="entry name" value="XPO1_C_dom"/>
</dbReference>
<dbReference type="InterPro" id="IPR001494">
    <property type="entry name" value="Importin-beta_N"/>
</dbReference>
<dbReference type="EMBL" id="KN837119">
    <property type="protein sequence ID" value="KIJ44145.1"/>
    <property type="molecule type" value="Genomic_DNA"/>
</dbReference>
<keyword evidence="8" id="KW-1185">Reference proteome</keyword>
<evidence type="ECO:0000256" key="2">
    <source>
        <dbReference type="ARBA" id="ARBA00009466"/>
    </source>
</evidence>
<protein>
    <recommendedName>
        <fullName evidence="6">Importin N-terminal domain-containing protein</fullName>
    </recommendedName>
</protein>
<dbReference type="GO" id="GO:0031267">
    <property type="term" value="F:small GTPase binding"/>
    <property type="evidence" value="ECO:0007669"/>
    <property type="project" value="InterPro"/>
</dbReference>
<dbReference type="InterPro" id="IPR011989">
    <property type="entry name" value="ARM-like"/>
</dbReference>